<dbReference type="OrthoDB" id="19657at2759"/>
<keyword evidence="3" id="KW-1185">Reference proteome</keyword>
<feature type="domain" description="AB hydrolase-1" evidence="1">
    <location>
        <begin position="102"/>
        <end position="178"/>
    </location>
</feature>
<sequence>MPYCQVDRSNRPDKDMGSEIVQIYYRTYGEGDTKVLLIMGFAATHEAWSYQISGLVGSVTPNEEEDAMDKVSTPSANYKSLHETKSIDGSPVKEDKGMVSSTGVHVCAFDNCGVGKSSAPERKSEYTTKIMAMDALDLMNHLGWRKAHVFGHSLGAMIAFKLAVMFPDRVASLALLSASGGGYECIPKEYVKNISATGLQNKYGQNGQLNACWTHGVSAEEYEKLRTSSILISVIHGRGDVIAQFRHAKNIARKLHPAARLIELPGGHLITHQHTTEVNKELMELIRATDANVPHSQWNKVSFVDEEDEDSKDDQGCSGFVKRVYRWITCTDSCFSWKELFFSRRKLL</sequence>
<protein>
    <recommendedName>
        <fullName evidence="1">AB hydrolase-1 domain-containing protein</fullName>
    </recommendedName>
</protein>
<dbReference type="EMBL" id="CM035406">
    <property type="protein sequence ID" value="KAH7446169.1"/>
    <property type="molecule type" value="Genomic_DNA"/>
</dbReference>
<reference evidence="2" key="1">
    <citation type="submission" date="2021-08" db="EMBL/GenBank/DDBJ databases">
        <title>WGS assembly of Ceratopteris richardii.</title>
        <authorList>
            <person name="Marchant D.B."/>
            <person name="Chen G."/>
            <person name="Jenkins J."/>
            <person name="Shu S."/>
            <person name="Leebens-Mack J."/>
            <person name="Grimwood J."/>
            <person name="Schmutz J."/>
            <person name="Soltis P."/>
            <person name="Soltis D."/>
            <person name="Chen Z.-H."/>
        </authorList>
    </citation>
    <scope>NUCLEOTIDE SEQUENCE</scope>
    <source>
        <strain evidence="2">Whitten #5841</strain>
        <tissue evidence="2">Leaf</tissue>
    </source>
</reference>
<dbReference type="SUPFAM" id="SSF53474">
    <property type="entry name" value="alpha/beta-Hydrolases"/>
    <property type="match status" value="1"/>
</dbReference>
<accession>A0A8T2VNY5</accession>
<evidence type="ECO:0000313" key="2">
    <source>
        <dbReference type="EMBL" id="KAH7446169.1"/>
    </source>
</evidence>
<dbReference type="OMA" id="TSPHDWT"/>
<evidence type="ECO:0000313" key="3">
    <source>
        <dbReference type="Proteomes" id="UP000825935"/>
    </source>
</evidence>
<organism evidence="2 3">
    <name type="scientific">Ceratopteris richardii</name>
    <name type="common">Triangle waterfern</name>
    <dbReference type="NCBI Taxonomy" id="49495"/>
    <lineage>
        <taxon>Eukaryota</taxon>
        <taxon>Viridiplantae</taxon>
        <taxon>Streptophyta</taxon>
        <taxon>Embryophyta</taxon>
        <taxon>Tracheophyta</taxon>
        <taxon>Polypodiopsida</taxon>
        <taxon>Polypodiidae</taxon>
        <taxon>Polypodiales</taxon>
        <taxon>Pteridineae</taxon>
        <taxon>Pteridaceae</taxon>
        <taxon>Parkerioideae</taxon>
        <taxon>Ceratopteris</taxon>
    </lineage>
</organism>
<comment type="caution">
    <text evidence="2">The sequence shown here is derived from an EMBL/GenBank/DDBJ whole genome shotgun (WGS) entry which is preliminary data.</text>
</comment>
<dbReference type="Pfam" id="PF00561">
    <property type="entry name" value="Abhydrolase_1"/>
    <property type="match status" value="1"/>
</dbReference>
<dbReference type="AlphaFoldDB" id="A0A8T2VNY5"/>
<gene>
    <name evidence="2" type="ORF">KP509_01G042900</name>
</gene>
<dbReference type="InterPro" id="IPR000073">
    <property type="entry name" value="AB_hydrolase_1"/>
</dbReference>
<name>A0A8T2VNY5_CERRI</name>
<dbReference type="InterPro" id="IPR050471">
    <property type="entry name" value="AB_hydrolase"/>
</dbReference>
<dbReference type="PANTHER" id="PTHR43433:SF5">
    <property type="entry name" value="AB HYDROLASE-1 DOMAIN-CONTAINING PROTEIN"/>
    <property type="match status" value="1"/>
</dbReference>
<proteinExistence type="predicted"/>
<dbReference type="PANTHER" id="PTHR43433">
    <property type="entry name" value="HYDROLASE, ALPHA/BETA FOLD FAMILY PROTEIN"/>
    <property type="match status" value="1"/>
</dbReference>
<dbReference type="PRINTS" id="PR00111">
    <property type="entry name" value="ABHYDROLASE"/>
</dbReference>
<evidence type="ECO:0000259" key="1">
    <source>
        <dbReference type="Pfam" id="PF00561"/>
    </source>
</evidence>
<dbReference type="InterPro" id="IPR029058">
    <property type="entry name" value="AB_hydrolase_fold"/>
</dbReference>
<dbReference type="Gene3D" id="3.40.50.1820">
    <property type="entry name" value="alpha/beta hydrolase"/>
    <property type="match status" value="1"/>
</dbReference>
<dbReference type="Proteomes" id="UP000825935">
    <property type="component" value="Chromosome 1"/>
</dbReference>